<evidence type="ECO:0000256" key="6">
    <source>
        <dbReference type="ARBA" id="ARBA00022989"/>
    </source>
</evidence>
<dbReference type="Pfam" id="PF00005">
    <property type="entry name" value="ABC_tran"/>
    <property type="match status" value="1"/>
</dbReference>
<dbReference type="PROSITE" id="PS50929">
    <property type="entry name" value="ABC_TM1F"/>
    <property type="match status" value="1"/>
</dbReference>
<dbReference type="PANTHER" id="PTHR24221:SF503">
    <property type="entry name" value="MITOCHONDRIAL POTASSIUM CHANNEL ATP-BINDING SUBUNIT"/>
    <property type="match status" value="1"/>
</dbReference>
<dbReference type="GO" id="GO:0140359">
    <property type="term" value="F:ABC-type transporter activity"/>
    <property type="evidence" value="ECO:0007669"/>
    <property type="project" value="InterPro"/>
</dbReference>
<feature type="region of interest" description="Disordered" evidence="9">
    <location>
        <begin position="203"/>
        <end position="243"/>
    </location>
</feature>
<dbReference type="Gene3D" id="1.20.1560.10">
    <property type="entry name" value="ABC transporter type 1, transmembrane domain"/>
    <property type="match status" value="1"/>
</dbReference>
<dbReference type="PANTHER" id="PTHR24221">
    <property type="entry name" value="ATP-BINDING CASSETTE SUB-FAMILY B"/>
    <property type="match status" value="1"/>
</dbReference>
<dbReference type="GO" id="GO:0016020">
    <property type="term" value="C:membrane"/>
    <property type="evidence" value="ECO:0007669"/>
    <property type="project" value="UniProtKB-SubCell"/>
</dbReference>
<feature type="transmembrane region" description="Helical" evidence="10">
    <location>
        <begin position="86"/>
        <end position="105"/>
    </location>
</feature>
<dbReference type="InterPro" id="IPR036640">
    <property type="entry name" value="ABC1_TM_sf"/>
</dbReference>
<comment type="similarity">
    <text evidence="8">Belongs to the ABC transporter superfamily. ABCB family. Heavy Metal importer (TC 3.A.1.210) subfamily.</text>
</comment>
<feature type="transmembrane region" description="Helical" evidence="10">
    <location>
        <begin position="54"/>
        <end position="74"/>
    </location>
</feature>
<evidence type="ECO:0000256" key="3">
    <source>
        <dbReference type="ARBA" id="ARBA00022692"/>
    </source>
</evidence>
<dbReference type="InterPro" id="IPR011527">
    <property type="entry name" value="ABC1_TM_dom"/>
</dbReference>
<dbReference type="STRING" id="1081108.A0A168GYC2"/>
<keyword evidence="14" id="KW-1185">Reference proteome</keyword>
<feature type="transmembrane region" description="Helical" evidence="10">
    <location>
        <begin position="13"/>
        <end position="33"/>
    </location>
</feature>
<dbReference type="Pfam" id="PF00664">
    <property type="entry name" value="ABC_membrane"/>
    <property type="match status" value="1"/>
</dbReference>
<dbReference type="SUPFAM" id="SSF90123">
    <property type="entry name" value="ABC transporter transmembrane region"/>
    <property type="match status" value="1"/>
</dbReference>
<dbReference type="InterPro" id="IPR039421">
    <property type="entry name" value="Type_1_exporter"/>
</dbReference>
<protein>
    <submittedName>
        <fullName evidence="13">ABC transporter, transmembrane domain, type 1</fullName>
    </submittedName>
</protein>
<evidence type="ECO:0000256" key="4">
    <source>
        <dbReference type="ARBA" id="ARBA00022741"/>
    </source>
</evidence>
<feature type="domain" description="ABC transmembrane type-1" evidence="12">
    <location>
        <begin position="296"/>
        <end position="568"/>
    </location>
</feature>
<dbReference type="AlphaFoldDB" id="A0A168GYC2"/>
<evidence type="ECO:0000256" key="8">
    <source>
        <dbReference type="ARBA" id="ARBA00024363"/>
    </source>
</evidence>
<evidence type="ECO:0000256" key="1">
    <source>
        <dbReference type="ARBA" id="ARBA00004141"/>
    </source>
</evidence>
<evidence type="ECO:0000256" key="5">
    <source>
        <dbReference type="ARBA" id="ARBA00022840"/>
    </source>
</evidence>
<accession>A0A168GYC2</accession>
<feature type="transmembrane region" description="Helical" evidence="10">
    <location>
        <begin position="148"/>
        <end position="169"/>
    </location>
</feature>
<evidence type="ECO:0000259" key="12">
    <source>
        <dbReference type="PROSITE" id="PS50929"/>
    </source>
</evidence>
<dbReference type="SMART" id="SM00382">
    <property type="entry name" value="AAA"/>
    <property type="match status" value="1"/>
</dbReference>
<evidence type="ECO:0000256" key="7">
    <source>
        <dbReference type="ARBA" id="ARBA00023136"/>
    </source>
</evidence>
<keyword evidence="7 10" id="KW-0472">Membrane</keyword>
<keyword evidence="2" id="KW-0813">Transport</keyword>
<dbReference type="Proteomes" id="UP000076881">
    <property type="component" value="Unassembled WGS sequence"/>
</dbReference>
<evidence type="ECO:0000259" key="11">
    <source>
        <dbReference type="PROSITE" id="PS50893"/>
    </source>
</evidence>
<dbReference type="GO" id="GO:0016887">
    <property type="term" value="F:ATP hydrolysis activity"/>
    <property type="evidence" value="ECO:0007669"/>
    <property type="project" value="InterPro"/>
</dbReference>
<dbReference type="InterPro" id="IPR027417">
    <property type="entry name" value="P-loop_NTPase"/>
</dbReference>
<feature type="transmembrane region" description="Helical" evidence="10">
    <location>
        <begin position="117"/>
        <end position="136"/>
    </location>
</feature>
<organism evidence="13 14">
    <name type="scientific">Akanthomyces lecanii RCEF 1005</name>
    <dbReference type="NCBI Taxonomy" id="1081108"/>
    <lineage>
        <taxon>Eukaryota</taxon>
        <taxon>Fungi</taxon>
        <taxon>Dikarya</taxon>
        <taxon>Ascomycota</taxon>
        <taxon>Pezizomycotina</taxon>
        <taxon>Sordariomycetes</taxon>
        <taxon>Hypocreomycetidae</taxon>
        <taxon>Hypocreales</taxon>
        <taxon>Cordycipitaceae</taxon>
        <taxon>Akanthomyces</taxon>
        <taxon>Cordyceps confragosa</taxon>
    </lineage>
</organism>
<keyword evidence="6 10" id="KW-1133">Transmembrane helix</keyword>
<evidence type="ECO:0000313" key="14">
    <source>
        <dbReference type="Proteomes" id="UP000076881"/>
    </source>
</evidence>
<dbReference type="PROSITE" id="PS00211">
    <property type="entry name" value="ABC_TRANSPORTER_1"/>
    <property type="match status" value="1"/>
</dbReference>
<dbReference type="InterPro" id="IPR017871">
    <property type="entry name" value="ABC_transporter-like_CS"/>
</dbReference>
<evidence type="ECO:0000313" key="13">
    <source>
        <dbReference type="EMBL" id="OAA77076.1"/>
    </source>
</evidence>
<keyword evidence="3 10" id="KW-0812">Transmembrane</keyword>
<sequence length="846" mass="94425">MESAIGVLNAINIAYPLALVVIFMVVPFIQIIASSKSRPTTYAVTEAQHWRLGWTSPLLALTFVAEAILYHVQSRVERGYSPSPSVIRYVLGSSLAWSLISILVLESKQPAWSKYIIAWMIAASCDIARLVTSYTPKNAVSGWDMAHIVIQLLRVFFALMAAVYVAVALKRTSAKQIPADEETQSLLNGLATTLPGQTSAAYGASRYRDNESDDGKDSDDGNSDKDDKASDDEDMNEDDKEEERIKLLSQKRLEETGWVGYLKGFTIFLPHLIPYRDRFTQLWLLVLFGCIGVDRVTTLLIPIQLAKIVDALAAYQGTGHIPLKELAFYFVLNFPIKLATQIVDNCARTRVSQFSKYQLNSLAFSHVMSLSMDYHTSRSTGKVITAIEQGTNLTFLFDIVLGFGPRMVDLVIAAIYISNKFDASTGVVMLMATLINAYVTAKGNKFTAAVERKYVNSDQEENKVLYDAISNWYTVEIHNRRKFEHERYNSAVMKSLLSIRRYSDVSEVVYSMQEMVLELGYMIVCYMIATRVADGNSTVSSFVFITSYWGVISYPMMALAHQLHDTASQLVKAEWLYQLLQTKPSIQDKEGAKPLQITNCEIEFKDVAFGYGPERQIIHDVSFKVKPGQSIALVGETGSGKSTILKLLYRFYDVTEGSITIDGQDLRDVTLNSLRDSLGAVPQDPSVFDQTIMENLLYARPFATEQDVFEACRLARIHDQILSFPDGYRSRIGERGVRLSGGELQRLAIARVLIRRPRIVVLDEATSAVDSETEASVQLAIKALSEGRTVFTIAHRLSTVVAADRILVVHKGAIVESGTHRELLARDGRYANLWRIQTAANNQALL</sequence>
<feature type="transmembrane region" description="Helical" evidence="10">
    <location>
        <begin position="282"/>
        <end position="303"/>
    </location>
</feature>
<dbReference type="InterPro" id="IPR003439">
    <property type="entry name" value="ABC_transporter-like_ATP-bd"/>
</dbReference>
<dbReference type="OrthoDB" id="6500128at2759"/>
<name>A0A168GYC2_CORDF</name>
<dbReference type="EMBL" id="AZHF01000004">
    <property type="protein sequence ID" value="OAA77076.1"/>
    <property type="molecule type" value="Genomic_DNA"/>
</dbReference>
<keyword evidence="5" id="KW-0067">ATP-binding</keyword>
<dbReference type="InterPro" id="IPR003593">
    <property type="entry name" value="AAA+_ATPase"/>
</dbReference>
<dbReference type="Gene3D" id="3.40.50.300">
    <property type="entry name" value="P-loop containing nucleotide triphosphate hydrolases"/>
    <property type="match status" value="1"/>
</dbReference>
<keyword evidence="4" id="KW-0547">Nucleotide-binding</keyword>
<proteinExistence type="inferred from homology"/>
<evidence type="ECO:0000256" key="2">
    <source>
        <dbReference type="ARBA" id="ARBA00022448"/>
    </source>
</evidence>
<dbReference type="FunFam" id="3.40.50.300:FF:000287">
    <property type="entry name" value="Multidrug ABC transporter ATP-binding protein"/>
    <property type="match status" value="1"/>
</dbReference>
<feature type="domain" description="ABC transporter" evidence="11">
    <location>
        <begin position="602"/>
        <end position="836"/>
    </location>
</feature>
<dbReference type="SUPFAM" id="SSF52540">
    <property type="entry name" value="P-loop containing nucleoside triphosphate hydrolases"/>
    <property type="match status" value="1"/>
</dbReference>
<dbReference type="PROSITE" id="PS50893">
    <property type="entry name" value="ABC_TRANSPORTER_2"/>
    <property type="match status" value="1"/>
</dbReference>
<feature type="compositionally biased region" description="Acidic residues" evidence="9">
    <location>
        <begin position="229"/>
        <end position="241"/>
    </location>
</feature>
<gene>
    <name evidence="13" type="ORF">LEL_06760</name>
</gene>
<dbReference type="GO" id="GO:0005524">
    <property type="term" value="F:ATP binding"/>
    <property type="evidence" value="ECO:0007669"/>
    <property type="project" value="UniProtKB-KW"/>
</dbReference>
<comment type="caution">
    <text evidence="13">The sequence shown here is derived from an EMBL/GenBank/DDBJ whole genome shotgun (WGS) entry which is preliminary data.</text>
</comment>
<comment type="subcellular location">
    <subcellularLocation>
        <location evidence="1">Membrane</location>
        <topology evidence="1">Multi-pass membrane protein</topology>
    </subcellularLocation>
</comment>
<feature type="compositionally biased region" description="Basic and acidic residues" evidence="9">
    <location>
        <begin position="206"/>
        <end position="228"/>
    </location>
</feature>
<reference evidence="13 14" key="1">
    <citation type="journal article" date="2016" name="Genome Biol. Evol.">
        <title>Divergent and convergent evolution of fungal pathogenicity.</title>
        <authorList>
            <person name="Shang Y."/>
            <person name="Xiao G."/>
            <person name="Zheng P."/>
            <person name="Cen K."/>
            <person name="Zhan S."/>
            <person name="Wang C."/>
        </authorList>
    </citation>
    <scope>NUCLEOTIDE SEQUENCE [LARGE SCALE GENOMIC DNA]</scope>
    <source>
        <strain evidence="13 14">RCEF 1005</strain>
    </source>
</reference>
<evidence type="ECO:0000256" key="9">
    <source>
        <dbReference type="SAM" id="MobiDB-lite"/>
    </source>
</evidence>
<evidence type="ECO:0000256" key="10">
    <source>
        <dbReference type="SAM" id="Phobius"/>
    </source>
</evidence>